<dbReference type="EMBL" id="JAPCWZ010000002">
    <property type="protein sequence ID" value="KAK8876831.1"/>
    <property type="molecule type" value="Genomic_DNA"/>
</dbReference>
<organism evidence="2 3">
    <name type="scientific">Apiospora arundinis</name>
    <dbReference type="NCBI Taxonomy" id="335852"/>
    <lineage>
        <taxon>Eukaryota</taxon>
        <taxon>Fungi</taxon>
        <taxon>Dikarya</taxon>
        <taxon>Ascomycota</taxon>
        <taxon>Pezizomycotina</taxon>
        <taxon>Sordariomycetes</taxon>
        <taxon>Xylariomycetidae</taxon>
        <taxon>Amphisphaeriales</taxon>
        <taxon>Apiosporaceae</taxon>
        <taxon>Apiospora</taxon>
    </lineage>
</organism>
<evidence type="ECO:0000256" key="1">
    <source>
        <dbReference type="SAM" id="SignalP"/>
    </source>
</evidence>
<comment type="caution">
    <text evidence="2">The sequence shown here is derived from an EMBL/GenBank/DDBJ whole genome shotgun (WGS) entry which is preliminary data.</text>
</comment>
<proteinExistence type="predicted"/>
<protein>
    <submittedName>
        <fullName evidence="2">Hemagglutinin-related protein</fullName>
    </submittedName>
</protein>
<evidence type="ECO:0000313" key="3">
    <source>
        <dbReference type="Proteomes" id="UP001390339"/>
    </source>
</evidence>
<feature type="chain" id="PRO_5046655551" evidence="1">
    <location>
        <begin position="19"/>
        <end position="483"/>
    </location>
</feature>
<keyword evidence="1" id="KW-0732">Signal</keyword>
<gene>
    <name evidence="2" type="ORF">PGQ11_001777</name>
</gene>
<keyword evidence="3" id="KW-1185">Reference proteome</keyword>
<evidence type="ECO:0000313" key="2">
    <source>
        <dbReference type="EMBL" id="KAK8876831.1"/>
    </source>
</evidence>
<sequence>MLFFKLLSTSVVLPLALAANVDWTKLQTKQGDKLPDFSFCGYHASNDPLPAANRAATSSLSAGSGDQTKRIQDALDKISSSGGGVLHLKAGEYQLASGVVVPPKTSLRGDGPGKTKIQLKDGTKVAFTMGTKVKGPKVETPVDITDKYVPVGSNKVTVKSASGLKAGQSVFIQRAVTQKWVNANGMGNLGKDKHWLTPKDTVFQPRKIQAISANTVTLDVPLTDQMDSNYMSPKLAPYTPPAASSEMGLEALSITLSPSCSGHPISKEGDPKCNGGAALAVLAWATNIYARDVAIRGYNNAINIAQNASLITLQGLTITRDGKTDGSHGYAADIGISGTQVLVIDSSTHVTDEKVDMRAFPVVTQGLTAGPNCVVRYSAPQPKMQIQPHAHWAHGFLVDNSSTPTTFINRAGAGSGHGWAINSGVAWNINDDYEIQSPPLGTNWGIGCHGGARGKGNNGTMVAEKEAVTPASLFDAQLAARKK</sequence>
<dbReference type="Gene3D" id="2.160.20.10">
    <property type="entry name" value="Single-stranded right-handed beta-helix, Pectin lyase-like"/>
    <property type="match status" value="1"/>
</dbReference>
<reference evidence="2 3" key="1">
    <citation type="journal article" date="2024" name="IMA Fungus">
        <title>Apiospora arundinis, a panoply of carbohydrate-active enzymes and secondary metabolites.</title>
        <authorList>
            <person name="Sorensen T."/>
            <person name="Petersen C."/>
            <person name="Muurmann A.T."/>
            <person name="Christiansen J.V."/>
            <person name="Brundto M.L."/>
            <person name="Overgaard C.K."/>
            <person name="Boysen A.T."/>
            <person name="Wollenberg R.D."/>
            <person name="Larsen T.O."/>
            <person name="Sorensen J.L."/>
            <person name="Nielsen K.L."/>
            <person name="Sondergaard T.E."/>
        </authorList>
    </citation>
    <scope>NUCLEOTIDE SEQUENCE [LARGE SCALE GENOMIC DNA]</scope>
    <source>
        <strain evidence="2 3">AAU 773</strain>
    </source>
</reference>
<accession>A0ABR2JGF0</accession>
<name>A0ABR2JGF0_9PEZI</name>
<dbReference type="Proteomes" id="UP001390339">
    <property type="component" value="Unassembled WGS sequence"/>
</dbReference>
<dbReference type="InterPro" id="IPR011050">
    <property type="entry name" value="Pectin_lyase_fold/virulence"/>
</dbReference>
<dbReference type="InterPro" id="IPR012334">
    <property type="entry name" value="Pectin_lyas_fold"/>
</dbReference>
<dbReference type="SUPFAM" id="SSF51126">
    <property type="entry name" value="Pectin lyase-like"/>
    <property type="match status" value="1"/>
</dbReference>
<feature type="signal peptide" evidence="1">
    <location>
        <begin position="1"/>
        <end position="18"/>
    </location>
</feature>